<feature type="transmembrane region" description="Helical" evidence="6">
    <location>
        <begin position="231"/>
        <end position="253"/>
    </location>
</feature>
<keyword evidence="5 6" id="KW-0472">Membrane</keyword>
<dbReference type="KEGG" id="amg:AMEC673_18365"/>
<dbReference type="InterPro" id="IPR050545">
    <property type="entry name" value="Mycobact_MmpL"/>
</dbReference>
<comment type="subcellular location">
    <subcellularLocation>
        <location evidence="1">Cell membrane</location>
        <topology evidence="1">Multi-pass membrane protein</topology>
    </subcellularLocation>
</comment>
<dbReference type="SUPFAM" id="SSF82866">
    <property type="entry name" value="Multidrug efflux transporter AcrB transmembrane domain"/>
    <property type="match status" value="2"/>
</dbReference>
<feature type="transmembrane region" description="Helical" evidence="6">
    <location>
        <begin position="703"/>
        <end position="726"/>
    </location>
</feature>
<dbReference type="RefSeq" id="WP_014977709.1">
    <property type="nucleotide sequence ID" value="NC_018678.1"/>
</dbReference>
<dbReference type="EMBL" id="CP003844">
    <property type="protein sequence ID" value="AFT76349.1"/>
    <property type="molecule type" value="Genomic_DNA"/>
</dbReference>
<feature type="transmembrane region" description="Helical" evidence="6">
    <location>
        <begin position="733"/>
        <end position="753"/>
    </location>
</feature>
<feature type="transmembrane region" description="Helical" evidence="6">
    <location>
        <begin position="20"/>
        <end position="38"/>
    </location>
</feature>
<proteinExistence type="predicted"/>
<gene>
    <name evidence="8" type="ordered locus">AMEC673_18365</name>
</gene>
<name>A0AB33A3V5_ALTME</name>
<dbReference type="PANTHER" id="PTHR33406:SF13">
    <property type="entry name" value="MEMBRANE PROTEIN YDFJ"/>
    <property type="match status" value="1"/>
</dbReference>
<evidence type="ECO:0000256" key="2">
    <source>
        <dbReference type="ARBA" id="ARBA00022475"/>
    </source>
</evidence>
<organism evidence="8 9">
    <name type="scientific">Alteromonas macleodii (strain English Channel 673)</name>
    <dbReference type="NCBI Taxonomy" id="1004788"/>
    <lineage>
        <taxon>Bacteria</taxon>
        <taxon>Pseudomonadati</taxon>
        <taxon>Pseudomonadota</taxon>
        <taxon>Gammaproteobacteria</taxon>
        <taxon>Alteromonadales</taxon>
        <taxon>Alteromonadaceae</taxon>
        <taxon>Alteromonas/Salinimonas group</taxon>
        <taxon>Alteromonas</taxon>
    </lineage>
</organism>
<keyword evidence="4 6" id="KW-1133">Transmembrane helix</keyword>
<evidence type="ECO:0000256" key="5">
    <source>
        <dbReference type="ARBA" id="ARBA00023136"/>
    </source>
</evidence>
<evidence type="ECO:0000256" key="6">
    <source>
        <dbReference type="SAM" id="Phobius"/>
    </source>
</evidence>
<feature type="transmembrane region" description="Helical" evidence="6">
    <location>
        <begin position="358"/>
        <end position="384"/>
    </location>
</feature>
<feature type="transmembrane region" description="Helical" evidence="6">
    <location>
        <begin position="429"/>
        <end position="447"/>
    </location>
</feature>
<keyword evidence="2" id="KW-1003">Cell membrane</keyword>
<dbReference type="InterPro" id="IPR004869">
    <property type="entry name" value="MMPL_dom"/>
</dbReference>
<feature type="transmembrane region" description="Helical" evidence="6">
    <location>
        <begin position="812"/>
        <end position="831"/>
    </location>
</feature>
<feature type="transmembrane region" description="Helical" evidence="6">
    <location>
        <begin position="291"/>
        <end position="311"/>
    </location>
</feature>
<protein>
    <submittedName>
        <fullName evidence="8">RND superfamily exporter</fullName>
    </submittedName>
</protein>
<dbReference type="GO" id="GO:0005886">
    <property type="term" value="C:plasma membrane"/>
    <property type="evidence" value="ECO:0007669"/>
    <property type="project" value="UniProtKB-SubCell"/>
</dbReference>
<dbReference type="InterPro" id="IPR000731">
    <property type="entry name" value="SSD"/>
</dbReference>
<dbReference type="AlphaFoldDB" id="A0AB33A3V5"/>
<evidence type="ECO:0000256" key="1">
    <source>
        <dbReference type="ARBA" id="ARBA00004651"/>
    </source>
</evidence>
<dbReference type="Proteomes" id="UP000006296">
    <property type="component" value="Chromosome"/>
</dbReference>
<keyword evidence="3 6" id="KW-0812">Transmembrane</keyword>
<dbReference type="Gene3D" id="1.20.1640.10">
    <property type="entry name" value="Multidrug efflux transporter AcrB transmembrane domain"/>
    <property type="match status" value="2"/>
</dbReference>
<feature type="transmembrane region" description="Helical" evidence="6">
    <location>
        <begin position="837"/>
        <end position="859"/>
    </location>
</feature>
<dbReference type="PROSITE" id="PS50156">
    <property type="entry name" value="SSD"/>
    <property type="match status" value="1"/>
</dbReference>
<evidence type="ECO:0000313" key="9">
    <source>
        <dbReference type="Proteomes" id="UP000006296"/>
    </source>
</evidence>
<dbReference type="Pfam" id="PF03176">
    <property type="entry name" value="MMPL"/>
    <property type="match status" value="2"/>
</dbReference>
<evidence type="ECO:0000313" key="8">
    <source>
        <dbReference type="EMBL" id="AFT76349.1"/>
    </source>
</evidence>
<sequence length="867" mass="95701">MFTAVIEKLLFLSTRKGKWVYAALLLAVVFCAYQMRLITIDTDPENMLEANHPARVFHNDVKHTFAMHDAIVVGVIASPANDTATDNAALSTNKGIYTPKNLQAIDGVTQQILNTEGVIARDVMSFSTVDNITQGDDGELKFSWMMSQAPSSQEEADYIADAITRLPMLQGSLASSSHNAAAIYVPIKDKNESFRIAEDIRAYIGANTTNETLQWHITGLPVAEDQFGVEMFIQMAISAPAAGLMIFILLFIFFRNFTLITAPMVVAMATVIITMGALIGLGFTVHIMSSMIAIFLMPIAVVDSVHILSEFSDRYKPGQKADEVITTVVEHLFQPMLFTSLTSAAGFYSLMLTPIPPVQIFGAFIGSGILLAFAITLTFIPAYISRMSPEALAKLQSALHADANSSSMKTTYLQRFVYGIRTLALNYKGALLVAFMVISAVSVWGIFQIQINDNPVRWFKENHEIRVADKALNKEFAGTYNAYIVIEDTRKLKSAGEILLSAELPPSLDEWRETTLDTLNNENAGNNFETLAFAVDDALFGDLDSDEYDALNRLLSSIDEIKGTSKTFQQPDNVALLSDLQNYLSTQTLVGKTQSLSDVIKVVNRELHSGNDRDYVLPNTQPAIAQTLLQYQSSHRPQDLWHFVTPDYRKTLVWLQLSSGDNQDMTEVIELVDNYFAQHPLPDGLTYQWAGKAYLNVVWQDNMVAGMLDSLLSAFIIVFVMMVLLLRSLIFGVLAMLPLTITITFIYGAIGIVGKDYDMPIAVLSALTLGLSVDFAIHFLARAKEIYKQTGNVSKTFDAMFEEPASAITRNALVIALGFTPLLLAPLVPYITVGIFLASIMFISALVTLLVLPAAMTLLKRWVFKEA</sequence>
<feature type="transmembrane region" description="Helical" evidence="6">
    <location>
        <begin position="265"/>
        <end position="285"/>
    </location>
</feature>
<feature type="domain" description="SSD" evidence="7">
    <location>
        <begin position="256"/>
        <end position="386"/>
    </location>
</feature>
<feature type="transmembrane region" description="Helical" evidence="6">
    <location>
        <begin position="332"/>
        <end position="352"/>
    </location>
</feature>
<evidence type="ECO:0000259" key="7">
    <source>
        <dbReference type="PROSITE" id="PS50156"/>
    </source>
</evidence>
<dbReference type="PANTHER" id="PTHR33406">
    <property type="entry name" value="MEMBRANE PROTEIN MJ1562-RELATED"/>
    <property type="match status" value="1"/>
</dbReference>
<evidence type="ECO:0000256" key="3">
    <source>
        <dbReference type="ARBA" id="ARBA00022692"/>
    </source>
</evidence>
<accession>A0AB33A3V5</accession>
<feature type="transmembrane region" description="Helical" evidence="6">
    <location>
        <begin position="759"/>
        <end position="781"/>
    </location>
</feature>
<reference evidence="9" key="1">
    <citation type="journal article" date="2012" name="Sci. Rep.">
        <title>Genomes of surface isolates of Alteromonas macleodii: the life of a widespread marine opportunistic copiotroph.</title>
        <authorList>
            <person name="Lopez-Perez M."/>
            <person name="Gonzaga A."/>
            <person name="Martin-Cuadrado A.B."/>
            <person name="Onyshchenko O."/>
            <person name="Ghavidel A."/>
            <person name="Ghai R."/>
            <person name="Rodriguez-Valera F."/>
        </authorList>
    </citation>
    <scope>NUCLEOTIDE SEQUENCE [LARGE SCALE GENOMIC DNA]</scope>
    <source>
        <strain evidence="9">English Channel 673</strain>
    </source>
</reference>
<evidence type="ECO:0000256" key="4">
    <source>
        <dbReference type="ARBA" id="ARBA00022989"/>
    </source>
</evidence>